<name>A0A5E6YAF9_PSEFL</name>
<evidence type="ECO:0000313" key="1">
    <source>
        <dbReference type="EMBL" id="VVN49844.1"/>
    </source>
</evidence>
<proteinExistence type="predicted"/>
<protein>
    <submittedName>
        <fullName evidence="1">Uncharacterized protein</fullName>
    </submittedName>
</protein>
<sequence length="153" mass="17328">MKVADAEILQAIWRAQVKRTARGVIDNYAGGIKGLRGDSEQDRHYSQYLSMVSRGILGLPLSKGHLARRLKALIGGESLQWRGYPGNAYEFRTDAAMAVFCFARQWWEQRGVPSGFDECKKCMRTVRLDNYESLAAQLEQELLERFGSLQVTP</sequence>
<gene>
    <name evidence="1" type="ORF">PS685_00103</name>
</gene>
<organism evidence="1 2">
    <name type="scientific">Pseudomonas fluorescens</name>
    <dbReference type="NCBI Taxonomy" id="294"/>
    <lineage>
        <taxon>Bacteria</taxon>
        <taxon>Pseudomonadati</taxon>
        <taxon>Pseudomonadota</taxon>
        <taxon>Gammaproteobacteria</taxon>
        <taxon>Pseudomonadales</taxon>
        <taxon>Pseudomonadaceae</taxon>
        <taxon>Pseudomonas</taxon>
    </lineage>
</organism>
<accession>A0A5E6YAF9</accession>
<reference evidence="1 2" key="1">
    <citation type="submission" date="2019-09" db="EMBL/GenBank/DDBJ databases">
        <authorList>
            <person name="Chandra G."/>
            <person name="Truman W A."/>
        </authorList>
    </citation>
    <scope>NUCLEOTIDE SEQUENCE [LARGE SCALE GENOMIC DNA]</scope>
    <source>
        <strain evidence="1">PS685</strain>
    </source>
</reference>
<dbReference type="RefSeq" id="WP_150627995.1">
    <property type="nucleotide sequence ID" value="NZ_CABVHO010000001.1"/>
</dbReference>
<dbReference type="OrthoDB" id="7020920at2"/>
<dbReference type="EMBL" id="CABVHO010000001">
    <property type="protein sequence ID" value="VVN49844.1"/>
    <property type="molecule type" value="Genomic_DNA"/>
</dbReference>
<dbReference type="AlphaFoldDB" id="A0A5E6YAF9"/>
<dbReference type="Proteomes" id="UP000326437">
    <property type="component" value="Unassembled WGS sequence"/>
</dbReference>
<evidence type="ECO:0000313" key="2">
    <source>
        <dbReference type="Proteomes" id="UP000326437"/>
    </source>
</evidence>